<keyword evidence="3" id="KW-1185">Reference proteome</keyword>
<comment type="caution">
    <text evidence="2">The sequence shown here is derived from an EMBL/GenBank/DDBJ whole genome shotgun (WGS) entry which is preliminary data.</text>
</comment>
<name>A0A016WXZ6_9BILA</name>
<proteinExistence type="predicted"/>
<sequence>MNPSPGCHARSSKKSRSRYGNNDQPSIEAVEASRAVGEGATLRWQRVTRAGGSTCPHSDKGFPICLVSDGADVAADPVTGSITGR</sequence>
<dbReference type="EMBL" id="JARK01000060">
    <property type="protein sequence ID" value="EYC44461.1"/>
    <property type="molecule type" value="Genomic_DNA"/>
</dbReference>
<protein>
    <submittedName>
        <fullName evidence="2">Uncharacterized protein</fullName>
    </submittedName>
</protein>
<feature type="region of interest" description="Disordered" evidence="1">
    <location>
        <begin position="1"/>
        <end position="25"/>
    </location>
</feature>
<dbReference type="Proteomes" id="UP000024635">
    <property type="component" value="Unassembled WGS sequence"/>
</dbReference>
<accession>A0A016WXZ6</accession>
<gene>
    <name evidence="2" type="primary">Acey_s0460.g1854</name>
    <name evidence="2" type="ORF">Y032_0460g1854</name>
</gene>
<evidence type="ECO:0000313" key="2">
    <source>
        <dbReference type="EMBL" id="EYC44461.1"/>
    </source>
</evidence>
<evidence type="ECO:0000313" key="3">
    <source>
        <dbReference type="Proteomes" id="UP000024635"/>
    </source>
</evidence>
<reference evidence="3" key="1">
    <citation type="journal article" date="2015" name="Nat. Genet.">
        <title>The genome and transcriptome of the zoonotic hookworm Ancylostoma ceylanicum identify infection-specific gene families.</title>
        <authorList>
            <person name="Schwarz E.M."/>
            <person name="Hu Y."/>
            <person name="Antoshechkin I."/>
            <person name="Miller M.M."/>
            <person name="Sternberg P.W."/>
            <person name="Aroian R.V."/>
        </authorList>
    </citation>
    <scope>NUCLEOTIDE SEQUENCE</scope>
    <source>
        <strain evidence="3">HY135</strain>
    </source>
</reference>
<dbReference type="AlphaFoldDB" id="A0A016WXZ6"/>
<organism evidence="2 3">
    <name type="scientific">Ancylostoma ceylanicum</name>
    <dbReference type="NCBI Taxonomy" id="53326"/>
    <lineage>
        <taxon>Eukaryota</taxon>
        <taxon>Metazoa</taxon>
        <taxon>Ecdysozoa</taxon>
        <taxon>Nematoda</taxon>
        <taxon>Chromadorea</taxon>
        <taxon>Rhabditida</taxon>
        <taxon>Rhabditina</taxon>
        <taxon>Rhabditomorpha</taxon>
        <taxon>Strongyloidea</taxon>
        <taxon>Ancylostomatidae</taxon>
        <taxon>Ancylostomatinae</taxon>
        <taxon>Ancylostoma</taxon>
    </lineage>
</organism>
<evidence type="ECO:0000256" key="1">
    <source>
        <dbReference type="SAM" id="MobiDB-lite"/>
    </source>
</evidence>